<gene>
    <name evidence="2" type="ORF">LCGC14_0535470</name>
</gene>
<evidence type="ECO:0000313" key="2">
    <source>
        <dbReference type="EMBL" id="KKN60078.1"/>
    </source>
</evidence>
<proteinExistence type="predicted"/>
<name>A0A0F9V2H0_9ZZZZ</name>
<protein>
    <submittedName>
        <fullName evidence="2">Uncharacterized protein</fullName>
    </submittedName>
</protein>
<reference evidence="2" key="1">
    <citation type="journal article" date="2015" name="Nature">
        <title>Complex archaea that bridge the gap between prokaryotes and eukaryotes.</title>
        <authorList>
            <person name="Spang A."/>
            <person name="Saw J.H."/>
            <person name="Jorgensen S.L."/>
            <person name="Zaremba-Niedzwiedzka K."/>
            <person name="Martijn J."/>
            <person name="Lind A.E."/>
            <person name="van Eijk R."/>
            <person name="Schleper C."/>
            <person name="Guy L."/>
            <person name="Ettema T.J."/>
        </authorList>
    </citation>
    <scope>NUCLEOTIDE SEQUENCE</scope>
</reference>
<keyword evidence="1" id="KW-0472">Membrane</keyword>
<feature type="transmembrane region" description="Helical" evidence="1">
    <location>
        <begin position="55"/>
        <end position="78"/>
    </location>
</feature>
<dbReference type="EMBL" id="LAZR01000705">
    <property type="protein sequence ID" value="KKN60078.1"/>
    <property type="molecule type" value="Genomic_DNA"/>
</dbReference>
<keyword evidence="1" id="KW-1133">Transmembrane helix</keyword>
<dbReference type="AlphaFoldDB" id="A0A0F9V2H0"/>
<comment type="caution">
    <text evidence="2">The sequence shown here is derived from an EMBL/GenBank/DDBJ whole genome shotgun (WGS) entry which is preliminary data.</text>
</comment>
<organism evidence="2">
    <name type="scientific">marine sediment metagenome</name>
    <dbReference type="NCBI Taxonomy" id="412755"/>
    <lineage>
        <taxon>unclassified sequences</taxon>
        <taxon>metagenomes</taxon>
        <taxon>ecological metagenomes</taxon>
    </lineage>
</organism>
<evidence type="ECO:0000256" key="1">
    <source>
        <dbReference type="SAM" id="Phobius"/>
    </source>
</evidence>
<sequence>MAGNDMLDDLEFENQMNALGDDQLELIKFVARHQFSTNRVFNKRITKLEKQNKKVFGVVGGAGAILASAFIAALDYLFKRGP</sequence>
<accession>A0A0F9V2H0</accession>
<keyword evidence="1" id="KW-0812">Transmembrane</keyword>